<accession>A0ABV4U7E3</accession>
<evidence type="ECO:0000313" key="2">
    <source>
        <dbReference type="Proteomes" id="UP001575105"/>
    </source>
</evidence>
<reference evidence="1 2" key="1">
    <citation type="submission" date="2024-08" db="EMBL/GenBank/DDBJ databases">
        <title>Whole-genome sequencing of halo(alkali)philic microorganisms from hypersaline lakes.</title>
        <authorList>
            <person name="Sorokin D.Y."/>
            <person name="Merkel A.Y."/>
            <person name="Messina E."/>
            <person name="Yakimov M."/>
        </authorList>
    </citation>
    <scope>NUCLEOTIDE SEQUENCE [LARGE SCALE GENOMIC DNA]</scope>
    <source>
        <strain evidence="1 2">AB-hyl4</strain>
    </source>
</reference>
<sequence>MQSAEFDFKQEVDLLRNLDSSFVAGAIIYPPPLPEIVEQLRELRRRGVSYVLVDTLPASLDVDAVVSDRVKLGRVALTHILEQGHRRIGMIDHTGKSVTACEVREGAFGDRRAGACRCRAVMVNQRLEGGRRPREVPGTADERATAC</sequence>
<gene>
    <name evidence="1" type="ORF">ACERK3_14570</name>
</gene>
<dbReference type="RefSeq" id="WP_425346430.1">
    <property type="nucleotide sequence ID" value="NZ_JBGUBD010000009.1"/>
</dbReference>
<evidence type="ECO:0008006" key="3">
    <source>
        <dbReference type="Google" id="ProtNLM"/>
    </source>
</evidence>
<dbReference type="Proteomes" id="UP001575105">
    <property type="component" value="Unassembled WGS sequence"/>
</dbReference>
<evidence type="ECO:0000313" key="1">
    <source>
        <dbReference type="EMBL" id="MFA9479510.1"/>
    </source>
</evidence>
<name>A0ABV4U7E3_9BACT</name>
<dbReference type="EMBL" id="JBGUBD010000009">
    <property type="protein sequence ID" value="MFA9479510.1"/>
    <property type="molecule type" value="Genomic_DNA"/>
</dbReference>
<keyword evidence="2" id="KW-1185">Reference proteome</keyword>
<dbReference type="SUPFAM" id="SSF53822">
    <property type="entry name" value="Periplasmic binding protein-like I"/>
    <property type="match status" value="1"/>
</dbReference>
<dbReference type="Gene3D" id="3.40.50.2300">
    <property type="match status" value="2"/>
</dbReference>
<dbReference type="InterPro" id="IPR028082">
    <property type="entry name" value="Peripla_BP_I"/>
</dbReference>
<organism evidence="1 2">
    <name type="scientific">Natronomicrosphaera hydrolytica</name>
    <dbReference type="NCBI Taxonomy" id="3242702"/>
    <lineage>
        <taxon>Bacteria</taxon>
        <taxon>Pseudomonadati</taxon>
        <taxon>Planctomycetota</taxon>
        <taxon>Phycisphaerae</taxon>
        <taxon>Phycisphaerales</taxon>
        <taxon>Phycisphaeraceae</taxon>
        <taxon>Natronomicrosphaera</taxon>
    </lineage>
</organism>
<protein>
    <recommendedName>
        <fullName evidence="3">LacI family transcriptional regulator</fullName>
    </recommendedName>
</protein>
<proteinExistence type="predicted"/>
<comment type="caution">
    <text evidence="1">The sequence shown here is derived from an EMBL/GenBank/DDBJ whole genome shotgun (WGS) entry which is preliminary data.</text>
</comment>